<dbReference type="RefSeq" id="WP_161764797.1">
    <property type="nucleotide sequence ID" value="NZ_JAAATW010000001.1"/>
</dbReference>
<feature type="chain" id="PRO_5046481970" evidence="1">
    <location>
        <begin position="19"/>
        <end position="106"/>
    </location>
</feature>
<organism evidence="2 3">
    <name type="scientific">Paragemmobacter ruber</name>
    <dbReference type="NCBI Taxonomy" id="1985673"/>
    <lineage>
        <taxon>Bacteria</taxon>
        <taxon>Pseudomonadati</taxon>
        <taxon>Pseudomonadota</taxon>
        <taxon>Alphaproteobacteria</taxon>
        <taxon>Rhodobacterales</taxon>
        <taxon>Paracoccaceae</taxon>
        <taxon>Paragemmobacter</taxon>
    </lineage>
</organism>
<reference evidence="3" key="1">
    <citation type="submission" date="2020-01" db="EMBL/GenBank/DDBJ databases">
        <title>Sphingomonas sp. strain CSW-10.</title>
        <authorList>
            <person name="Chen W.-M."/>
        </authorList>
    </citation>
    <scope>NUCLEOTIDE SEQUENCE [LARGE SCALE GENOMIC DNA]</scope>
    <source>
        <strain evidence="3">CCP-1</strain>
    </source>
</reference>
<keyword evidence="3" id="KW-1185">Reference proteome</keyword>
<feature type="signal peptide" evidence="1">
    <location>
        <begin position="1"/>
        <end position="18"/>
    </location>
</feature>
<evidence type="ECO:0000313" key="3">
    <source>
        <dbReference type="Proteomes" id="UP001517376"/>
    </source>
</evidence>
<gene>
    <name evidence="2" type="ORF">GU920_00240</name>
</gene>
<sequence length="106" mass="11231">MRKLIALSLAITASPAAAMDDLQAIMLANSLGSMIASETLCGLSYDQAAISRYIATNVPPERMDFASQLQVQTMGIELQLQNLSASARTAHCAAITQSARQAGFIE</sequence>
<accession>A0ABW9Y0E2</accession>
<dbReference type="Proteomes" id="UP001517376">
    <property type="component" value="Unassembled WGS sequence"/>
</dbReference>
<comment type="caution">
    <text evidence="2">The sequence shown here is derived from an EMBL/GenBank/DDBJ whole genome shotgun (WGS) entry which is preliminary data.</text>
</comment>
<evidence type="ECO:0000313" key="2">
    <source>
        <dbReference type="EMBL" id="NBE05956.1"/>
    </source>
</evidence>
<evidence type="ECO:0000256" key="1">
    <source>
        <dbReference type="SAM" id="SignalP"/>
    </source>
</evidence>
<keyword evidence="1" id="KW-0732">Signal</keyword>
<protein>
    <submittedName>
        <fullName evidence="2">Signal recognition particle</fullName>
    </submittedName>
</protein>
<proteinExistence type="predicted"/>
<name>A0ABW9Y0E2_9RHOB</name>
<dbReference type="EMBL" id="JAAATW010000001">
    <property type="protein sequence ID" value="NBE05956.1"/>
    <property type="molecule type" value="Genomic_DNA"/>
</dbReference>